<accession>A0AAP0FY61</accession>
<keyword evidence="2 4" id="KW-0808">Transferase</keyword>
<evidence type="ECO:0000313" key="5">
    <source>
        <dbReference type="Proteomes" id="UP001418222"/>
    </source>
</evidence>
<dbReference type="InterPro" id="IPR023213">
    <property type="entry name" value="CAT-like_dom_sf"/>
</dbReference>
<comment type="caution">
    <text evidence="4">The sequence shown here is derived from an EMBL/GenBank/DDBJ whole genome shotgun (WGS) entry which is preliminary data.</text>
</comment>
<dbReference type="EMBL" id="JBBWWQ010000017">
    <property type="protein sequence ID" value="KAK8924142.1"/>
    <property type="molecule type" value="Genomic_DNA"/>
</dbReference>
<dbReference type="AlphaFoldDB" id="A0AAP0FY61"/>
<evidence type="ECO:0000313" key="4">
    <source>
        <dbReference type="EMBL" id="KAK8924142.1"/>
    </source>
</evidence>
<dbReference type="GO" id="GO:0016747">
    <property type="term" value="F:acyltransferase activity, transferring groups other than amino-acyl groups"/>
    <property type="evidence" value="ECO:0007669"/>
    <property type="project" value="TreeGrafter"/>
</dbReference>
<keyword evidence="3" id="KW-0012">Acyltransferase</keyword>
<keyword evidence="5" id="KW-1185">Reference proteome</keyword>
<name>A0AAP0FY61_9ASPA</name>
<proteinExistence type="inferred from homology"/>
<organism evidence="4 5">
    <name type="scientific">Platanthera zijinensis</name>
    <dbReference type="NCBI Taxonomy" id="2320716"/>
    <lineage>
        <taxon>Eukaryota</taxon>
        <taxon>Viridiplantae</taxon>
        <taxon>Streptophyta</taxon>
        <taxon>Embryophyta</taxon>
        <taxon>Tracheophyta</taxon>
        <taxon>Spermatophyta</taxon>
        <taxon>Magnoliopsida</taxon>
        <taxon>Liliopsida</taxon>
        <taxon>Asparagales</taxon>
        <taxon>Orchidaceae</taxon>
        <taxon>Orchidoideae</taxon>
        <taxon>Orchideae</taxon>
        <taxon>Orchidinae</taxon>
        <taxon>Platanthera</taxon>
    </lineage>
</organism>
<dbReference type="PANTHER" id="PTHR31642">
    <property type="entry name" value="TRICHOTHECENE 3-O-ACETYLTRANSFERASE"/>
    <property type="match status" value="1"/>
</dbReference>
<evidence type="ECO:0000256" key="2">
    <source>
        <dbReference type="ARBA" id="ARBA00022679"/>
    </source>
</evidence>
<dbReference type="Proteomes" id="UP001418222">
    <property type="component" value="Unassembled WGS sequence"/>
</dbReference>
<dbReference type="Pfam" id="PF02458">
    <property type="entry name" value="Transferase"/>
    <property type="match status" value="1"/>
</dbReference>
<dbReference type="InterPro" id="IPR050317">
    <property type="entry name" value="Plant_Fungal_Acyltransferase"/>
</dbReference>
<protein>
    <submittedName>
        <fullName evidence="4">Omega-hydroxypalmitate O-feruloyl transferase</fullName>
    </submittedName>
</protein>
<gene>
    <name evidence="4" type="primary">HHT1</name>
    <name evidence="4" type="ORF">KSP39_PZI019857</name>
</gene>
<comment type="similarity">
    <text evidence="1">Belongs to the plant acyltransferase family.</text>
</comment>
<sequence>MADGKSNANEQNLFKMNVRRSPPIIVHPAGDIKAGGTYFLSNLDQNLPVIMKTIYCFPATDRRAVDKVVGEILRTSLEKVLVHFYPFDGRLAVNDEKKLVVRLNGGGVPFVEATADCELELLGDVSIPQPEKLGMLVYCPQRESIFEMPLLMVQVTKFKCGGFIVGMAMSHSLADGLSTVEFLHAWAETARGLPISLSPFLDRSILTARCPPKPQFPNPAFADLSGSLSSVAASPFPSLPILHRSFSFDPAKLSRLKLLATDAGDDRPLPSTFAALAGLVWRSRTIALNTPSADPAKLLFAVDGRKKLKPPLPGGFFGNGINFACCLCPAGEIIDRPLAHTVRMVQSAIWEVSDESIRSTIDYYEVTRAMPSLAGTLVLTDWTRLGFGATDFGWGCAAQTGPAELPGMEVALFLPPAKGAKTGTTVVLGLSPPAMSTFQEIMDF</sequence>
<evidence type="ECO:0000256" key="1">
    <source>
        <dbReference type="ARBA" id="ARBA00009861"/>
    </source>
</evidence>
<dbReference type="Gene3D" id="3.30.559.10">
    <property type="entry name" value="Chloramphenicol acetyltransferase-like domain"/>
    <property type="match status" value="2"/>
</dbReference>
<evidence type="ECO:0000256" key="3">
    <source>
        <dbReference type="ARBA" id="ARBA00023315"/>
    </source>
</evidence>
<dbReference type="PANTHER" id="PTHR31642:SF318">
    <property type="entry name" value="OMEGA-HYDROXYPALMITATE O-FERULOYL TRANSFERASE"/>
    <property type="match status" value="1"/>
</dbReference>
<reference evidence="4 5" key="1">
    <citation type="journal article" date="2022" name="Nat. Plants">
        <title>Genomes of leafy and leafless Platanthera orchids illuminate the evolution of mycoheterotrophy.</title>
        <authorList>
            <person name="Li M.H."/>
            <person name="Liu K.W."/>
            <person name="Li Z."/>
            <person name="Lu H.C."/>
            <person name="Ye Q.L."/>
            <person name="Zhang D."/>
            <person name="Wang J.Y."/>
            <person name="Li Y.F."/>
            <person name="Zhong Z.M."/>
            <person name="Liu X."/>
            <person name="Yu X."/>
            <person name="Liu D.K."/>
            <person name="Tu X.D."/>
            <person name="Liu B."/>
            <person name="Hao Y."/>
            <person name="Liao X.Y."/>
            <person name="Jiang Y.T."/>
            <person name="Sun W.H."/>
            <person name="Chen J."/>
            <person name="Chen Y.Q."/>
            <person name="Ai Y."/>
            <person name="Zhai J.W."/>
            <person name="Wu S.S."/>
            <person name="Zhou Z."/>
            <person name="Hsiao Y.Y."/>
            <person name="Wu W.L."/>
            <person name="Chen Y.Y."/>
            <person name="Lin Y.F."/>
            <person name="Hsu J.L."/>
            <person name="Li C.Y."/>
            <person name="Wang Z.W."/>
            <person name="Zhao X."/>
            <person name="Zhong W.Y."/>
            <person name="Ma X.K."/>
            <person name="Ma L."/>
            <person name="Huang J."/>
            <person name="Chen G.Z."/>
            <person name="Huang M.Z."/>
            <person name="Huang L."/>
            <person name="Peng D.H."/>
            <person name="Luo Y.B."/>
            <person name="Zou S.Q."/>
            <person name="Chen S.P."/>
            <person name="Lan S."/>
            <person name="Tsai W.C."/>
            <person name="Van de Peer Y."/>
            <person name="Liu Z.J."/>
        </authorList>
    </citation>
    <scope>NUCLEOTIDE SEQUENCE [LARGE SCALE GENOMIC DNA]</scope>
    <source>
        <strain evidence="4">Lor287</strain>
    </source>
</reference>